<dbReference type="PANTHER" id="PTHR20855">
    <property type="entry name" value="ADIPOR/PROGESTIN RECEPTOR-RELATED"/>
    <property type="match status" value="1"/>
</dbReference>
<evidence type="ECO:0000256" key="6">
    <source>
        <dbReference type="ARBA" id="ARBA00023136"/>
    </source>
</evidence>
<feature type="transmembrane region" description="Helical" evidence="8">
    <location>
        <begin position="22"/>
        <end position="46"/>
    </location>
</feature>
<protein>
    <submittedName>
        <fullName evidence="9">Haemolysin-III related</fullName>
    </submittedName>
</protein>
<evidence type="ECO:0000256" key="5">
    <source>
        <dbReference type="ARBA" id="ARBA00022989"/>
    </source>
</evidence>
<feature type="binding site" evidence="7">
    <location>
        <position position="199"/>
    </location>
    <ligand>
        <name>Zn(2+)</name>
        <dbReference type="ChEBI" id="CHEBI:29105"/>
    </ligand>
</feature>
<dbReference type="GO" id="GO:0005886">
    <property type="term" value="C:plasma membrane"/>
    <property type="evidence" value="ECO:0007669"/>
    <property type="project" value="UniProtKB-SubCell"/>
</dbReference>
<keyword evidence="4 8" id="KW-0812">Transmembrane</keyword>
<feature type="transmembrane region" description="Helical" evidence="8">
    <location>
        <begin position="204"/>
        <end position="222"/>
    </location>
</feature>
<feature type="transmembrane region" description="Helical" evidence="8">
    <location>
        <begin position="95"/>
        <end position="113"/>
    </location>
</feature>
<dbReference type="PANTHER" id="PTHR20855:SF3">
    <property type="entry name" value="LD03007P"/>
    <property type="match status" value="1"/>
</dbReference>
<dbReference type="AlphaFoldDB" id="A0A6N3CZQ1"/>
<dbReference type="Pfam" id="PF03006">
    <property type="entry name" value="HlyIII"/>
    <property type="match status" value="1"/>
</dbReference>
<dbReference type="GO" id="GO:0140911">
    <property type="term" value="F:pore-forming activity"/>
    <property type="evidence" value="ECO:0007669"/>
    <property type="project" value="InterPro"/>
</dbReference>
<feature type="binding site" evidence="7">
    <location>
        <position position="76"/>
    </location>
    <ligand>
        <name>Zn(2+)</name>
        <dbReference type="ChEBI" id="CHEBI:29105"/>
    </ligand>
</feature>
<feature type="binding site" evidence="7">
    <location>
        <position position="203"/>
    </location>
    <ligand>
        <name>Zn(2+)</name>
        <dbReference type="ChEBI" id="CHEBI:29105"/>
    </ligand>
</feature>
<keyword evidence="3" id="KW-1003">Cell membrane</keyword>
<dbReference type="EMBL" id="CACRTO010000018">
    <property type="protein sequence ID" value="VYU22180.1"/>
    <property type="molecule type" value="Genomic_DNA"/>
</dbReference>
<dbReference type="GO" id="GO:0046872">
    <property type="term" value="F:metal ion binding"/>
    <property type="evidence" value="ECO:0007669"/>
    <property type="project" value="UniProtKB-KW"/>
</dbReference>
<dbReference type="InterPro" id="IPR005744">
    <property type="entry name" value="Hy-lIII"/>
</dbReference>
<dbReference type="NCBIfam" id="TIGR01065">
    <property type="entry name" value="hlyIII"/>
    <property type="match status" value="1"/>
</dbReference>
<proteinExistence type="inferred from homology"/>
<organism evidence="9">
    <name type="scientific">Clostridium tertium</name>
    <dbReference type="NCBI Taxonomy" id="1559"/>
    <lineage>
        <taxon>Bacteria</taxon>
        <taxon>Bacillati</taxon>
        <taxon>Bacillota</taxon>
        <taxon>Clostridia</taxon>
        <taxon>Eubacteriales</taxon>
        <taxon>Clostridiaceae</taxon>
        <taxon>Clostridium</taxon>
    </lineage>
</organism>
<evidence type="ECO:0000256" key="2">
    <source>
        <dbReference type="ARBA" id="ARBA00008488"/>
    </source>
</evidence>
<feature type="transmembrane region" description="Helical" evidence="8">
    <location>
        <begin position="144"/>
        <end position="165"/>
    </location>
</feature>
<comment type="similarity">
    <text evidence="2">Belongs to the UPF0073 (Hly-III) family.</text>
</comment>
<comment type="subcellular location">
    <subcellularLocation>
        <location evidence="1">Cell membrane</location>
        <topology evidence="1">Multi-pass membrane protein</topology>
    </subcellularLocation>
</comment>
<evidence type="ECO:0000256" key="1">
    <source>
        <dbReference type="ARBA" id="ARBA00004651"/>
    </source>
</evidence>
<feature type="transmembrane region" description="Helical" evidence="8">
    <location>
        <begin position="53"/>
        <end position="75"/>
    </location>
</feature>
<evidence type="ECO:0000313" key="9">
    <source>
        <dbReference type="EMBL" id="VYU22180.1"/>
    </source>
</evidence>
<accession>A0A6N3CZQ1</accession>
<gene>
    <name evidence="9" type="ORF">CTLFYP3_01794</name>
</gene>
<name>A0A6N3CZQ1_9CLOT</name>
<evidence type="ECO:0000256" key="4">
    <source>
        <dbReference type="ARBA" id="ARBA00022692"/>
    </source>
</evidence>
<feature type="transmembrane region" description="Helical" evidence="8">
    <location>
        <begin position="172"/>
        <end position="192"/>
    </location>
</feature>
<keyword evidence="7" id="KW-0479">Metal-binding</keyword>
<sequence>MRIMDNKKNEVLYNFYTKGEEIANAVTHGIGAILAVIGSIFLIIAATKSKNGYALAGVWVYSISLIILYLGSTLYHSIPGKMVKRILRILDHSSIYLLIAGTYTPIILILMNSDKKSMQLLLVIWGIALLGIIFKAFWVDRFNAFSTILYILMGWIIVINIKTVLLLVPFNILMFIVLGGIAYTVGCIFYAADKMPYNHFIWHLFVLAGSALHYVAVFLGILHI</sequence>
<dbReference type="InterPro" id="IPR004254">
    <property type="entry name" value="AdipoR/HlyIII-related"/>
</dbReference>
<reference evidence="9" key="1">
    <citation type="submission" date="2019-11" db="EMBL/GenBank/DDBJ databases">
        <authorList>
            <person name="Feng L."/>
        </authorList>
    </citation>
    <scope>NUCLEOTIDE SEQUENCE</scope>
    <source>
        <strain evidence="9">CTertiumLFYP3</strain>
    </source>
</reference>
<keyword evidence="5 8" id="KW-1133">Transmembrane helix</keyword>
<keyword evidence="7" id="KW-0862">Zinc</keyword>
<evidence type="ECO:0000256" key="3">
    <source>
        <dbReference type="ARBA" id="ARBA00022475"/>
    </source>
</evidence>
<keyword evidence="6 8" id="KW-0472">Membrane</keyword>
<evidence type="ECO:0000256" key="7">
    <source>
        <dbReference type="PIRSR" id="PIRSR604254-1"/>
    </source>
</evidence>
<feature type="transmembrane region" description="Helical" evidence="8">
    <location>
        <begin position="120"/>
        <end position="138"/>
    </location>
</feature>
<evidence type="ECO:0000256" key="8">
    <source>
        <dbReference type="SAM" id="Phobius"/>
    </source>
</evidence>